<evidence type="ECO:0000256" key="3">
    <source>
        <dbReference type="ARBA" id="ARBA00010345"/>
    </source>
</evidence>
<protein>
    <recommendedName>
        <fullName evidence="4 11">Protein PBN1</fullName>
    </recommendedName>
</protein>
<evidence type="ECO:0000256" key="2">
    <source>
        <dbReference type="ARBA" id="ARBA00004687"/>
    </source>
</evidence>
<dbReference type="PANTHER" id="PTHR28533">
    <property type="entry name" value="PROTEIN PBN1"/>
    <property type="match status" value="1"/>
</dbReference>
<comment type="pathway">
    <text evidence="2 11">Glycolipid biosynthesis; glycosylphosphatidylinositol-anchor biosynthesis.</text>
</comment>
<evidence type="ECO:0000256" key="5">
    <source>
        <dbReference type="ARBA" id="ARBA00022502"/>
    </source>
</evidence>
<evidence type="ECO:0000256" key="11">
    <source>
        <dbReference type="RuleBase" id="RU366056"/>
    </source>
</evidence>
<organism evidence="12 13">
    <name type="scientific">Lachnellula arida</name>
    <dbReference type="NCBI Taxonomy" id="1316785"/>
    <lineage>
        <taxon>Eukaryota</taxon>
        <taxon>Fungi</taxon>
        <taxon>Dikarya</taxon>
        <taxon>Ascomycota</taxon>
        <taxon>Pezizomycotina</taxon>
        <taxon>Leotiomycetes</taxon>
        <taxon>Helotiales</taxon>
        <taxon>Lachnaceae</taxon>
        <taxon>Lachnellula</taxon>
    </lineage>
</organism>
<evidence type="ECO:0000256" key="10">
    <source>
        <dbReference type="ARBA" id="ARBA00023180"/>
    </source>
</evidence>
<accession>A0A8T9B3Q6</accession>
<dbReference type="InterPro" id="IPR013233">
    <property type="entry name" value="PIG-X/PBN1"/>
</dbReference>
<feature type="transmembrane region" description="Helical" evidence="11">
    <location>
        <begin position="469"/>
        <end position="490"/>
    </location>
</feature>
<dbReference type="SMART" id="SM00780">
    <property type="entry name" value="PIG-X"/>
    <property type="match status" value="1"/>
</dbReference>
<dbReference type="GO" id="GO:0006506">
    <property type="term" value="P:GPI anchor biosynthetic process"/>
    <property type="evidence" value="ECO:0007669"/>
    <property type="project" value="UniProtKB-KW"/>
</dbReference>
<reference evidence="12 13" key="1">
    <citation type="submission" date="2018-05" db="EMBL/GenBank/DDBJ databases">
        <title>Whole genome sequencing for identification of molecular markers to develop diagnostic detection tools for the regulated plant pathogen Lachnellula willkommii.</title>
        <authorList>
            <person name="Giroux E."/>
            <person name="Bilodeau G."/>
        </authorList>
    </citation>
    <scope>NUCLEOTIDE SEQUENCE [LARGE SCALE GENOMIC DNA]</scope>
    <source>
        <strain evidence="12 13">CBS 203.66</strain>
    </source>
</reference>
<dbReference type="AlphaFoldDB" id="A0A8T9B3Q6"/>
<dbReference type="GO" id="GO:1990529">
    <property type="term" value="C:glycosylphosphatidylinositol-mannosyltransferase I complex"/>
    <property type="evidence" value="ECO:0007669"/>
    <property type="project" value="TreeGrafter"/>
</dbReference>
<keyword evidence="9 11" id="KW-0472">Membrane</keyword>
<comment type="subcellular location">
    <subcellularLocation>
        <location evidence="11">Endoplasmic reticulum membrane</location>
        <topology evidence="11">Single-pass membrane protein</topology>
    </subcellularLocation>
    <subcellularLocation>
        <location evidence="1">Endoplasmic reticulum membrane</location>
        <topology evidence="1">Single-pass type III membrane protein</topology>
    </subcellularLocation>
</comment>
<dbReference type="GO" id="GO:0000030">
    <property type="term" value="F:mannosyltransferase activity"/>
    <property type="evidence" value="ECO:0007669"/>
    <property type="project" value="TreeGrafter"/>
</dbReference>
<dbReference type="PANTHER" id="PTHR28533:SF1">
    <property type="entry name" value="PROTEIN PBN1"/>
    <property type="match status" value="1"/>
</dbReference>
<gene>
    <name evidence="12" type="primary">pbn1</name>
    <name evidence="12" type="ORF">LARI1_G006989</name>
</gene>
<keyword evidence="8 11" id="KW-1133">Transmembrane helix</keyword>
<dbReference type="EMBL" id="QGMF01000708">
    <property type="protein sequence ID" value="TVY14347.1"/>
    <property type="molecule type" value="Genomic_DNA"/>
</dbReference>
<comment type="similarity">
    <text evidence="3 11">Belongs to the PIGX family.</text>
</comment>
<proteinExistence type="inferred from homology"/>
<evidence type="ECO:0000256" key="9">
    <source>
        <dbReference type="ARBA" id="ARBA00023136"/>
    </source>
</evidence>
<dbReference type="Proteomes" id="UP000469559">
    <property type="component" value="Unassembled WGS sequence"/>
</dbReference>
<evidence type="ECO:0000256" key="1">
    <source>
        <dbReference type="ARBA" id="ARBA00004643"/>
    </source>
</evidence>
<keyword evidence="10" id="KW-0325">Glycoprotein</keyword>
<evidence type="ECO:0000313" key="13">
    <source>
        <dbReference type="Proteomes" id="UP000469559"/>
    </source>
</evidence>
<evidence type="ECO:0000256" key="4">
    <source>
        <dbReference type="ARBA" id="ARBA00020410"/>
    </source>
</evidence>
<evidence type="ECO:0000256" key="8">
    <source>
        <dbReference type="ARBA" id="ARBA00022989"/>
    </source>
</evidence>
<dbReference type="InterPro" id="IPR042322">
    <property type="entry name" value="Pbn1"/>
</dbReference>
<comment type="function">
    <text evidence="11">Required for proper folding and/or the stability of a subset of proteins in the endoplasmic reticulum. Component of glycosylphosphatidylinositol-mannosyltransferase 1 which transfers the first of the 4 mannoses in the GPI-anchor precursors during GPI-anchor biosynthesis. Probably acts by stabilizing the mannosyltransferase GPI14.</text>
</comment>
<dbReference type="OrthoDB" id="5546453at2759"/>
<sequence length="511" mass="56550">MRQRITFIQEPQDSVDPKSLKVTKNEISTTGLKAAREDRVTFGFEELPQELYRVLKATHELHIRWVSESPYESIVPFVSRVSPGLHVFYTPQRNSNNSSLLCPALKKVFGEIDCISPEKSFTALPIERFSHSSATQYYTPLPHPNTFIHYLTNKLCTAKNRSPQCISRAKLLQSASYLDIDFDTISHALSITAFWPPQTWSLSLPTTPPNRLEVGMLSIQDPQAPEELSLGGFLTLVGDDASPSPTLFSFPARHHPTSQHFTSSFLAPSGLHPTLQLRISGSEKPVDEAACALHAHLTLPRVLFADKYQFDDALFLASKNLSAMHYISPGVDLEAPAYTLPLWGSSLLLELAPPPSGNGEWTAEVPLHLRYLAPSTGGLQEVHIPTPVIFWACTADEGSKFTVNPFERVDLGYEGLFGPRTMFYHLDPEPALEPGASGIPAGGEKDAGRLVNALQVPVLDSQKSAYVELGTAAVVVAGFTWVCWCLWRVWRAAGYTRRMEEKGVVVEKKTQ</sequence>
<keyword evidence="7 11" id="KW-0256">Endoplasmic reticulum</keyword>
<evidence type="ECO:0000256" key="7">
    <source>
        <dbReference type="ARBA" id="ARBA00022824"/>
    </source>
</evidence>
<dbReference type="Pfam" id="PF08320">
    <property type="entry name" value="PIG-X"/>
    <property type="match status" value="1"/>
</dbReference>
<name>A0A8T9B3Q6_9HELO</name>
<keyword evidence="5 11" id="KW-0337">GPI-anchor biosynthesis</keyword>
<keyword evidence="6 11" id="KW-0812">Transmembrane</keyword>
<comment type="caution">
    <text evidence="12">The sequence shown here is derived from an EMBL/GenBank/DDBJ whole genome shotgun (WGS) entry which is preliminary data.</text>
</comment>
<evidence type="ECO:0000313" key="12">
    <source>
        <dbReference type="EMBL" id="TVY14347.1"/>
    </source>
</evidence>
<keyword evidence="13" id="KW-1185">Reference proteome</keyword>
<evidence type="ECO:0000256" key="6">
    <source>
        <dbReference type="ARBA" id="ARBA00022692"/>
    </source>
</evidence>
<dbReference type="GO" id="GO:0005789">
    <property type="term" value="C:endoplasmic reticulum membrane"/>
    <property type="evidence" value="ECO:0007669"/>
    <property type="project" value="UniProtKB-SubCell"/>
</dbReference>